<dbReference type="Gene3D" id="3.30.70.1440">
    <property type="entry name" value="Multidrug efflux transporter AcrB pore domain"/>
    <property type="match status" value="1"/>
</dbReference>
<proteinExistence type="predicted"/>
<feature type="transmembrane region" description="Helical" evidence="1">
    <location>
        <begin position="432"/>
        <end position="452"/>
    </location>
</feature>
<keyword evidence="1" id="KW-0472">Membrane</keyword>
<organism evidence="2 3">
    <name type="scientific">Paralimibaculum aggregatum</name>
    <dbReference type="NCBI Taxonomy" id="3036245"/>
    <lineage>
        <taxon>Bacteria</taxon>
        <taxon>Pseudomonadati</taxon>
        <taxon>Pseudomonadota</taxon>
        <taxon>Alphaproteobacteria</taxon>
        <taxon>Rhodobacterales</taxon>
        <taxon>Paracoccaceae</taxon>
        <taxon>Paralimibaculum</taxon>
    </lineage>
</organism>
<dbReference type="Pfam" id="PF00873">
    <property type="entry name" value="ACR_tran"/>
    <property type="match status" value="1"/>
</dbReference>
<keyword evidence="3" id="KW-1185">Reference proteome</keyword>
<feature type="transmembrane region" description="Helical" evidence="1">
    <location>
        <begin position="872"/>
        <end position="892"/>
    </location>
</feature>
<protein>
    <submittedName>
        <fullName evidence="2">Efflux RND transporter permease subunit</fullName>
    </submittedName>
</protein>
<sequence length="1039" mass="109721">MDAREGGTGLPGLSVRRPFLAAVMNILIIVAGVAALFGVEVRELPNVDRPIVSVRANYSGASPTTVDSEVTSEVEAAVARVNGVVSVQSSSEEGNFRLRVEFRPDQDLATAANDVREAVSRVVPRLPDGVEDLFVVKSEQDARPIISIAVWSARAAIDALTRQVEDEVIPELIAVDGVSEVSVFGDRERVLRVAVRPERLSAFGLSIGDVAEVLEAAQFDVPVGSFAADQLEVLVRADATVTEPDAIERLIVRDPVRLGDVADVYFAPATAESVSRLDGRLVLNLGIVRQAKSNTVEISAAVARKIETLRTRFPDLRFQTVSDEAVFIRSAVSEVLVSLALALAIVVAVIWAFLGRFSATMIPAVAIPVALTGSLAAIWLLGFSVNLITLLALVLATGLVVDDTIVVLENIQRRRSEGLGPKAAAVIGTREVFFAVIATTVTLVAVFIPISFLPSTAGRLFTEFGYVLAVTVALSSFVALTLCPMMAARIPDLAGRGPGRIARGLGALYAFALRPALAMPLVTLVAAGLLAAAAGSVYGELGEELVPSEDRGRVTVRLQGPDGTGLDYTDRQVVAVEELFRPWVEAGIAEGLYSITGRYDLNRGEVGARLVPWEERSLSQQAIEAELRPMLRDLAGAQARVIGGNSLGLSSNDGGLEIALLGPSYPRIAEVTDDFAARMAQIPGLSEIRVQYQATQPQLSIAIDRRRAADLNVPMTELSATLRALIDEDEIAELTVEDQAVPIVLQSAAGAVRDPSDLLNLYVRSEAGRLVPLTQLITFSEEGVAAELDRHAQRRAIEIDAAVAPDLALSGAVEAVRALAREALPDDVSLLLLGEAATLEETSAEVAATYIIAIAVVFLVLVAQFESITSALVVILTVPFAVCAAIYALWLTGTSVNIYSQIGALMLIGIVAKNGILLVEFADQLRDRGLDVRRAAAEAARARLRPIVMTLASTVLAGLPLIIGSGAGAEARAAIGWVVFGGLGLAALFTLFLAPACYALIAPLSRPRAAAGAELDRELLAASSRPPAGISGGMSQPAE</sequence>
<dbReference type="SUPFAM" id="SSF82714">
    <property type="entry name" value="Multidrug efflux transporter AcrB TolC docking domain, DN and DC subdomains"/>
    <property type="match status" value="2"/>
</dbReference>
<dbReference type="Proteomes" id="UP001239909">
    <property type="component" value="Unassembled WGS sequence"/>
</dbReference>
<evidence type="ECO:0000256" key="1">
    <source>
        <dbReference type="SAM" id="Phobius"/>
    </source>
</evidence>
<feature type="transmembrane region" description="Helical" evidence="1">
    <location>
        <begin position="19"/>
        <end position="39"/>
    </location>
</feature>
<feature type="transmembrane region" description="Helical" evidence="1">
    <location>
        <begin position="942"/>
        <end position="963"/>
    </location>
</feature>
<dbReference type="RefSeq" id="WP_285671001.1">
    <property type="nucleotide sequence ID" value="NZ_BSYI01000009.1"/>
</dbReference>
<feature type="transmembrane region" description="Helical" evidence="1">
    <location>
        <begin position="898"/>
        <end position="921"/>
    </location>
</feature>
<dbReference type="Gene3D" id="3.30.70.1430">
    <property type="entry name" value="Multidrug efflux transporter AcrB pore domain"/>
    <property type="match status" value="2"/>
</dbReference>
<feature type="transmembrane region" description="Helical" evidence="1">
    <location>
        <begin position="464"/>
        <end position="487"/>
    </location>
</feature>
<dbReference type="PANTHER" id="PTHR32063:SF28">
    <property type="entry name" value="BLR2861 PROTEIN"/>
    <property type="match status" value="1"/>
</dbReference>
<dbReference type="Gene3D" id="1.20.1640.10">
    <property type="entry name" value="Multidrug efflux transporter AcrB transmembrane domain"/>
    <property type="match status" value="2"/>
</dbReference>
<dbReference type="SUPFAM" id="SSF82866">
    <property type="entry name" value="Multidrug efflux transporter AcrB transmembrane domain"/>
    <property type="match status" value="2"/>
</dbReference>
<evidence type="ECO:0000313" key="2">
    <source>
        <dbReference type="EMBL" id="GMG82239.1"/>
    </source>
</evidence>
<keyword evidence="1" id="KW-0812">Transmembrane</keyword>
<dbReference type="Gene3D" id="3.30.2090.10">
    <property type="entry name" value="Multidrug efflux transporter AcrB TolC docking domain, DN and DC subdomains"/>
    <property type="match status" value="2"/>
</dbReference>
<dbReference type="EMBL" id="BSYI01000009">
    <property type="protein sequence ID" value="GMG82239.1"/>
    <property type="molecule type" value="Genomic_DNA"/>
</dbReference>
<feature type="transmembrane region" description="Helical" evidence="1">
    <location>
        <begin position="335"/>
        <end position="354"/>
    </location>
</feature>
<dbReference type="Gene3D" id="3.30.70.1320">
    <property type="entry name" value="Multidrug efflux transporter AcrB pore domain like"/>
    <property type="match status" value="1"/>
</dbReference>
<feature type="transmembrane region" description="Helical" evidence="1">
    <location>
        <begin position="387"/>
        <end position="411"/>
    </location>
</feature>
<dbReference type="PANTHER" id="PTHR32063">
    <property type="match status" value="1"/>
</dbReference>
<name>A0ABQ6LJ98_9RHOB</name>
<dbReference type="InterPro" id="IPR027463">
    <property type="entry name" value="AcrB_DN_DC_subdom"/>
</dbReference>
<reference evidence="2 3" key="1">
    <citation type="submission" date="2023-04" db="EMBL/GenBank/DDBJ databases">
        <title>Marinoamorphus aggregata gen. nov., sp. Nov., isolate from tissue of brittle star Ophioplocus japonicus.</title>
        <authorList>
            <person name="Kawano K."/>
            <person name="Sawayama S."/>
            <person name="Nakagawa S."/>
        </authorList>
    </citation>
    <scope>NUCLEOTIDE SEQUENCE [LARGE SCALE GENOMIC DNA]</scope>
    <source>
        <strain evidence="2 3">NKW23</strain>
    </source>
</reference>
<gene>
    <name evidence="2" type="ORF">LNKW23_14520</name>
</gene>
<evidence type="ECO:0000313" key="3">
    <source>
        <dbReference type="Proteomes" id="UP001239909"/>
    </source>
</evidence>
<comment type="caution">
    <text evidence="2">The sequence shown here is derived from an EMBL/GenBank/DDBJ whole genome shotgun (WGS) entry which is preliminary data.</text>
</comment>
<dbReference type="PRINTS" id="PR00702">
    <property type="entry name" value="ACRIFLAVINRP"/>
</dbReference>
<dbReference type="SUPFAM" id="SSF82693">
    <property type="entry name" value="Multidrug efflux transporter AcrB pore domain, PN1, PN2, PC1 and PC2 subdomains"/>
    <property type="match status" value="3"/>
</dbReference>
<keyword evidence="1" id="KW-1133">Transmembrane helix</keyword>
<feature type="transmembrane region" description="Helical" evidence="1">
    <location>
        <begin position="975"/>
        <end position="1001"/>
    </location>
</feature>
<feature type="transmembrane region" description="Helical" evidence="1">
    <location>
        <begin position="847"/>
        <end position="865"/>
    </location>
</feature>
<accession>A0ABQ6LJ98</accession>
<dbReference type="InterPro" id="IPR001036">
    <property type="entry name" value="Acrflvin-R"/>
</dbReference>
<feature type="transmembrane region" description="Helical" evidence="1">
    <location>
        <begin position="508"/>
        <end position="531"/>
    </location>
</feature>